<feature type="transmembrane region" description="Helical" evidence="1">
    <location>
        <begin position="211"/>
        <end position="229"/>
    </location>
</feature>
<feature type="domain" description="Acyltransferase 3" evidence="2">
    <location>
        <begin position="3"/>
        <end position="327"/>
    </location>
</feature>
<protein>
    <submittedName>
        <fullName evidence="3">Acyltransferase</fullName>
        <ecNumber evidence="3">2.3.-.-</ecNumber>
    </submittedName>
</protein>
<organism evidence="3 4">
    <name type="scientific">Azohydromonas lata</name>
    <dbReference type="NCBI Taxonomy" id="45677"/>
    <lineage>
        <taxon>Bacteria</taxon>
        <taxon>Pseudomonadati</taxon>
        <taxon>Pseudomonadota</taxon>
        <taxon>Betaproteobacteria</taxon>
        <taxon>Burkholderiales</taxon>
        <taxon>Sphaerotilaceae</taxon>
        <taxon>Azohydromonas</taxon>
    </lineage>
</organism>
<feature type="transmembrane region" description="Helical" evidence="1">
    <location>
        <begin position="186"/>
        <end position="204"/>
    </location>
</feature>
<accession>A0ABU5IBA7</accession>
<dbReference type="PANTHER" id="PTHR23028:SF131">
    <property type="entry name" value="BLR2367 PROTEIN"/>
    <property type="match status" value="1"/>
</dbReference>
<feature type="transmembrane region" description="Helical" evidence="1">
    <location>
        <begin position="309"/>
        <end position="338"/>
    </location>
</feature>
<feature type="transmembrane region" description="Helical" evidence="1">
    <location>
        <begin position="280"/>
        <end position="297"/>
    </location>
</feature>
<feature type="transmembrane region" description="Helical" evidence="1">
    <location>
        <begin position="241"/>
        <end position="260"/>
    </location>
</feature>
<keyword evidence="1" id="KW-1133">Transmembrane helix</keyword>
<dbReference type="InterPro" id="IPR050879">
    <property type="entry name" value="Acyltransferase_3"/>
</dbReference>
<dbReference type="Proteomes" id="UP001293718">
    <property type="component" value="Unassembled WGS sequence"/>
</dbReference>
<dbReference type="PANTHER" id="PTHR23028">
    <property type="entry name" value="ACETYLTRANSFERASE"/>
    <property type="match status" value="1"/>
</dbReference>
<keyword evidence="1" id="KW-0812">Transmembrane</keyword>
<evidence type="ECO:0000259" key="2">
    <source>
        <dbReference type="Pfam" id="PF01757"/>
    </source>
</evidence>
<feature type="transmembrane region" description="Helical" evidence="1">
    <location>
        <begin position="132"/>
        <end position="154"/>
    </location>
</feature>
<dbReference type="EC" id="2.3.-.-" evidence="3"/>
<reference evidence="3 4" key="1">
    <citation type="submission" date="2023-11" db="EMBL/GenBank/DDBJ databases">
        <title>Draft genome of Azohydromonas lata strain H1 (DSM1123), a polyhydroxyalkanoate producer.</title>
        <authorList>
            <person name="Traversa D."/>
            <person name="D'Addabbo P."/>
            <person name="Pazzani C."/>
            <person name="Manzari C."/>
            <person name="Chiara M."/>
            <person name="Scrascia M."/>
        </authorList>
    </citation>
    <scope>NUCLEOTIDE SEQUENCE [LARGE SCALE GENOMIC DNA]</scope>
    <source>
        <strain evidence="3 4">H1</strain>
    </source>
</reference>
<comment type="caution">
    <text evidence="3">The sequence shown here is derived from an EMBL/GenBank/DDBJ whole genome shotgun (WGS) entry which is preliminary data.</text>
</comment>
<gene>
    <name evidence="3" type="ORF">SM757_07365</name>
</gene>
<keyword evidence="3" id="KW-0012">Acyltransferase</keyword>
<feature type="transmembrane region" description="Helical" evidence="1">
    <location>
        <begin position="41"/>
        <end position="62"/>
    </location>
</feature>
<dbReference type="RefSeq" id="WP_322464955.1">
    <property type="nucleotide sequence ID" value="NZ_JAXOJX010000008.1"/>
</dbReference>
<dbReference type="Pfam" id="PF01757">
    <property type="entry name" value="Acyl_transf_3"/>
    <property type="match status" value="1"/>
</dbReference>
<dbReference type="GO" id="GO:0016746">
    <property type="term" value="F:acyltransferase activity"/>
    <property type="evidence" value="ECO:0007669"/>
    <property type="project" value="UniProtKB-KW"/>
</dbReference>
<proteinExistence type="predicted"/>
<evidence type="ECO:0000313" key="3">
    <source>
        <dbReference type="EMBL" id="MDZ5456389.1"/>
    </source>
</evidence>
<feature type="transmembrane region" description="Helical" evidence="1">
    <location>
        <begin position="161"/>
        <end position="180"/>
    </location>
</feature>
<evidence type="ECO:0000256" key="1">
    <source>
        <dbReference type="SAM" id="Phobius"/>
    </source>
</evidence>
<evidence type="ECO:0000313" key="4">
    <source>
        <dbReference type="Proteomes" id="UP001293718"/>
    </source>
</evidence>
<dbReference type="InterPro" id="IPR002656">
    <property type="entry name" value="Acyl_transf_3_dom"/>
</dbReference>
<sequence length="354" mass="38897">MDAIEGARALAALIVVLLHAGNVMRVDHLSGHIGLGNIFGFGYVGVDFFFVLSGFIITYVHFKELGRPESIPRYLWRRFSRIFPIYWAVLALTIVVATAGHLAAGKGLQISMGWNDIPDTIFLLMGQGEPKYVGVAWSLQYELLFYVLFCLLLLNVRLGAIAFSIWALVILARIFGLVQVELPFNMANAHCLQFLFGVVVGVWTRRYPLRLPRVALPAAVGLFIGAVVLEVRGPWPLHSDMGALALGLASAAVLMALVSLEQQQALRTPAWLARMGSVSYSIYLGHILLINVSYWVMLKLGLYHALPEVLVYALAVAIGLAGTMLLGRCVELPLVSLLKDRMGARPRHPRAVVV</sequence>
<keyword evidence="4" id="KW-1185">Reference proteome</keyword>
<feature type="transmembrane region" description="Helical" evidence="1">
    <location>
        <begin position="83"/>
        <end position="104"/>
    </location>
</feature>
<dbReference type="EMBL" id="JAXOJX010000008">
    <property type="protein sequence ID" value="MDZ5456389.1"/>
    <property type="molecule type" value="Genomic_DNA"/>
</dbReference>
<name>A0ABU5IBA7_9BURK</name>
<keyword evidence="3" id="KW-0808">Transferase</keyword>
<keyword evidence="1" id="KW-0472">Membrane</keyword>